<keyword evidence="10" id="KW-1185">Reference proteome</keyword>
<dbReference type="EMBL" id="BBIO01000031">
    <property type="protein sequence ID" value="GAK46803.1"/>
    <property type="molecule type" value="Genomic_DNA"/>
</dbReference>
<feature type="compositionally biased region" description="Basic and acidic residues" evidence="7">
    <location>
        <begin position="15"/>
        <end position="29"/>
    </location>
</feature>
<protein>
    <submittedName>
        <fullName evidence="9">NUDIX hydrolase</fullName>
    </submittedName>
</protein>
<keyword evidence="4 9" id="KW-0378">Hydrolase</keyword>
<dbReference type="InterPro" id="IPR000086">
    <property type="entry name" value="NUDIX_hydrolase_dom"/>
</dbReference>
<evidence type="ECO:0000256" key="1">
    <source>
        <dbReference type="ARBA" id="ARBA00001936"/>
    </source>
</evidence>
<dbReference type="Proteomes" id="UP000028702">
    <property type="component" value="Unassembled WGS sequence"/>
</dbReference>
<accession>A0A081BFI5</accession>
<keyword evidence="3" id="KW-0479">Metal-binding</keyword>
<dbReference type="PANTHER" id="PTHR12318:SF0">
    <property type="entry name" value="ACYL-COENZYME A DIPHOSPHATASE NUDT19"/>
    <property type="match status" value="1"/>
</dbReference>
<evidence type="ECO:0000256" key="6">
    <source>
        <dbReference type="ARBA" id="ARBA00023211"/>
    </source>
</evidence>
<name>A0A081BFI5_9HYPH</name>
<dbReference type="RefSeq" id="WP_045449800.1">
    <property type="nucleotide sequence ID" value="NZ_BBIO01000031.1"/>
</dbReference>
<reference evidence="9 10" key="1">
    <citation type="submission" date="2014-07" db="EMBL/GenBank/DDBJ databases">
        <title>Tepidicaulis marinum gen. nov., sp. nov., a novel marine bacterium denitrifying nitrate to nitrous oxide strictly under microaerobic conditions.</title>
        <authorList>
            <person name="Takeuchi M."/>
            <person name="Yamagishi T."/>
            <person name="Kamagata Y."/>
            <person name="Oshima K."/>
            <person name="Hattori M."/>
            <person name="Katayama T."/>
            <person name="Hanada S."/>
            <person name="Tamaki H."/>
            <person name="Marumo K."/>
            <person name="Maeda H."/>
            <person name="Nedachi M."/>
            <person name="Iwasaki W."/>
            <person name="Suwa Y."/>
            <person name="Sakata S."/>
        </authorList>
    </citation>
    <scope>NUCLEOTIDE SEQUENCE [LARGE SCALE GENOMIC DNA]</scope>
    <source>
        <strain evidence="9 10">MA2</strain>
    </source>
</reference>
<dbReference type="eggNOG" id="COG1051">
    <property type="taxonomic scope" value="Bacteria"/>
</dbReference>
<evidence type="ECO:0000256" key="5">
    <source>
        <dbReference type="ARBA" id="ARBA00022842"/>
    </source>
</evidence>
<gene>
    <name evidence="9" type="ORF">M2A_3302</name>
</gene>
<evidence type="ECO:0000313" key="9">
    <source>
        <dbReference type="EMBL" id="GAK46803.1"/>
    </source>
</evidence>
<dbReference type="PROSITE" id="PS51462">
    <property type="entry name" value="NUDIX"/>
    <property type="match status" value="1"/>
</dbReference>
<evidence type="ECO:0000256" key="2">
    <source>
        <dbReference type="ARBA" id="ARBA00001946"/>
    </source>
</evidence>
<evidence type="ECO:0000259" key="8">
    <source>
        <dbReference type="PROSITE" id="PS51462"/>
    </source>
</evidence>
<dbReference type="GO" id="GO:0046872">
    <property type="term" value="F:metal ion binding"/>
    <property type="evidence" value="ECO:0007669"/>
    <property type="project" value="UniProtKB-KW"/>
</dbReference>
<dbReference type="InterPro" id="IPR015797">
    <property type="entry name" value="NUDIX_hydrolase-like_dom_sf"/>
</dbReference>
<comment type="caution">
    <text evidence="9">The sequence shown here is derived from an EMBL/GenBank/DDBJ whole genome shotgun (WGS) entry which is preliminary data.</text>
</comment>
<dbReference type="AlphaFoldDB" id="A0A081BFI5"/>
<dbReference type="CDD" id="cd18870">
    <property type="entry name" value="NUDIX_AcylCoAdiphos_Nudt19"/>
    <property type="match status" value="1"/>
</dbReference>
<dbReference type="SUPFAM" id="SSF55811">
    <property type="entry name" value="Nudix"/>
    <property type="match status" value="1"/>
</dbReference>
<evidence type="ECO:0000313" key="10">
    <source>
        <dbReference type="Proteomes" id="UP000028702"/>
    </source>
</evidence>
<dbReference type="InterPro" id="IPR039121">
    <property type="entry name" value="NUDT19"/>
</dbReference>
<evidence type="ECO:0000256" key="3">
    <source>
        <dbReference type="ARBA" id="ARBA00022723"/>
    </source>
</evidence>
<evidence type="ECO:0000256" key="4">
    <source>
        <dbReference type="ARBA" id="ARBA00022801"/>
    </source>
</evidence>
<sequence length="256" mass="28949">MSNNEQAAKAVFDPKNSRNQEYREGKAPAVRPKEAATLILVRRDGPKPQVLMGKRHAGHKFMPNKFVFPGGRVDPADSRIAVSEDLRKPVKEKLLKKMRGTPSEARARGMALAAIRETFEETGLIVGKPCPEIRRTKNPDWQSYFDQKVLPALGAMDFFFRAITPPYRTKRFDTRFFTVDAEHIQGDMHDIAGGSDELLEVHWLTLDDARGLDLPNITRVVLDELDERLVLSTQAAAKRPVPFVYFRQAGPIRETL</sequence>
<feature type="region of interest" description="Disordered" evidence="7">
    <location>
        <begin position="1"/>
        <end position="29"/>
    </location>
</feature>
<dbReference type="Gene3D" id="3.90.79.10">
    <property type="entry name" value="Nucleoside Triphosphate Pyrophosphohydrolase"/>
    <property type="match status" value="1"/>
</dbReference>
<dbReference type="PANTHER" id="PTHR12318">
    <property type="entry name" value="TESTOSTERONE-REGULATED PROTEIN RP2"/>
    <property type="match status" value="1"/>
</dbReference>
<feature type="domain" description="Nudix hydrolase" evidence="8">
    <location>
        <begin position="32"/>
        <end position="226"/>
    </location>
</feature>
<comment type="cofactor">
    <cofactor evidence="2">
        <name>Mg(2+)</name>
        <dbReference type="ChEBI" id="CHEBI:18420"/>
    </cofactor>
</comment>
<keyword evidence="6" id="KW-0464">Manganese</keyword>
<dbReference type="STRING" id="1333998.M2A_3302"/>
<organism evidence="9 10">
    <name type="scientific">Tepidicaulis marinus</name>
    <dbReference type="NCBI Taxonomy" id="1333998"/>
    <lineage>
        <taxon>Bacteria</taxon>
        <taxon>Pseudomonadati</taxon>
        <taxon>Pseudomonadota</taxon>
        <taxon>Alphaproteobacteria</taxon>
        <taxon>Hyphomicrobiales</taxon>
        <taxon>Parvibaculaceae</taxon>
        <taxon>Tepidicaulis</taxon>
    </lineage>
</organism>
<comment type="cofactor">
    <cofactor evidence="1">
        <name>Mn(2+)</name>
        <dbReference type="ChEBI" id="CHEBI:29035"/>
    </cofactor>
</comment>
<keyword evidence="5" id="KW-0460">Magnesium</keyword>
<dbReference type="GO" id="GO:0016818">
    <property type="term" value="F:hydrolase activity, acting on acid anhydrides, in phosphorus-containing anhydrides"/>
    <property type="evidence" value="ECO:0007669"/>
    <property type="project" value="InterPro"/>
</dbReference>
<proteinExistence type="predicted"/>
<evidence type="ECO:0000256" key="7">
    <source>
        <dbReference type="SAM" id="MobiDB-lite"/>
    </source>
</evidence>